<reference evidence="2" key="1">
    <citation type="submission" date="2016-11" db="EMBL/GenBank/DDBJ databases">
        <title>Complete genome sequence of Virgibacillus pantothenticus 21D, a halophilic bacterium isolated from the deep hypersaline anoxic basin Discovery in the Mediterranean Sea.</title>
        <authorList>
            <person name="Zeaiter Z."/>
            <person name="Booth J.M."/>
            <person name="Prosdocimi E.M."/>
            <person name="Mapelli F."/>
            <person name="Fusi M."/>
            <person name="Daffonchio D."/>
            <person name="Borin S."/>
            <person name="Crotti E."/>
        </authorList>
    </citation>
    <scope>NUCLEOTIDE SEQUENCE [LARGE SCALE GENOMIC DNA]</scope>
    <source>
        <strain evidence="2">21D</strain>
    </source>
</reference>
<accession>A0A2K9IZH4</accession>
<dbReference type="EMBL" id="CP018622">
    <property type="protein sequence ID" value="AUJ23151.1"/>
    <property type="molecule type" value="Genomic_DNA"/>
</dbReference>
<evidence type="ECO:0000313" key="2">
    <source>
        <dbReference type="Proteomes" id="UP000234237"/>
    </source>
</evidence>
<organism evidence="1 2">
    <name type="scientific">Virgibacillus dokdonensis</name>
    <dbReference type="NCBI Taxonomy" id="302167"/>
    <lineage>
        <taxon>Bacteria</taxon>
        <taxon>Bacillati</taxon>
        <taxon>Bacillota</taxon>
        <taxon>Bacilli</taxon>
        <taxon>Bacillales</taxon>
        <taxon>Bacillaceae</taxon>
        <taxon>Virgibacillus</taxon>
    </lineage>
</organism>
<proteinExistence type="predicted"/>
<evidence type="ECO:0000313" key="1">
    <source>
        <dbReference type="EMBL" id="AUJ23151.1"/>
    </source>
</evidence>
<protein>
    <submittedName>
        <fullName evidence="1">Uncharacterized protein</fullName>
    </submittedName>
</protein>
<dbReference type="AlphaFoldDB" id="A0A2K9IZH4"/>
<dbReference type="RefSeq" id="WP_164085246.1">
    <property type="nucleotide sequence ID" value="NZ_CP018622.1"/>
</dbReference>
<gene>
    <name evidence="1" type="ORF">A21D_00035</name>
</gene>
<dbReference type="Proteomes" id="UP000234237">
    <property type="component" value="Chromosome"/>
</dbReference>
<dbReference type="KEGG" id="vpn:A21D_00035"/>
<name>A0A2K9IZH4_9BACI</name>
<sequence length="48" mass="5533">MNKTFISEPAEVIPKVIKVINMAEKHDWDENDLYCIAKVILAHFESDS</sequence>